<dbReference type="EMBL" id="CACSHJ010000089">
    <property type="protein sequence ID" value="CAA0388094.1"/>
    <property type="molecule type" value="Genomic_DNA"/>
</dbReference>
<evidence type="ECO:0000313" key="1">
    <source>
        <dbReference type="EMBL" id="CAA0388094.1"/>
    </source>
</evidence>
<evidence type="ECO:0000313" key="2">
    <source>
        <dbReference type="Proteomes" id="UP000434276"/>
    </source>
</evidence>
<organism evidence="1 2">
    <name type="scientific">Arabidopsis thaliana</name>
    <name type="common">Mouse-ear cress</name>
    <dbReference type="NCBI Taxonomy" id="3702"/>
    <lineage>
        <taxon>Eukaryota</taxon>
        <taxon>Viridiplantae</taxon>
        <taxon>Streptophyta</taxon>
        <taxon>Embryophyta</taxon>
        <taxon>Tracheophyta</taxon>
        <taxon>Spermatophyta</taxon>
        <taxon>Magnoliopsida</taxon>
        <taxon>eudicotyledons</taxon>
        <taxon>Gunneridae</taxon>
        <taxon>Pentapetalae</taxon>
        <taxon>rosids</taxon>
        <taxon>malvids</taxon>
        <taxon>Brassicales</taxon>
        <taxon>Brassicaceae</taxon>
        <taxon>Camelineae</taxon>
        <taxon>Arabidopsis</taxon>
    </lineage>
</organism>
<dbReference type="SUPFAM" id="SSF48371">
    <property type="entry name" value="ARM repeat"/>
    <property type="match status" value="1"/>
</dbReference>
<dbReference type="InterPro" id="IPR016024">
    <property type="entry name" value="ARM-type_fold"/>
</dbReference>
<proteinExistence type="predicted"/>
<dbReference type="AlphaFoldDB" id="A0A5S9XN23"/>
<accession>A0A5S9XN23</accession>
<dbReference type="Gene3D" id="1.25.10.10">
    <property type="entry name" value="Leucine-rich Repeat Variant"/>
    <property type="match status" value="1"/>
</dbReference>
<dbReference type="InterPro" id="IPR004155">
    <property type="entry name" value="PBS_lyase_HEAT"/>
</dbReference>
<reference evidence="1 2" key="1">
    <citation type="submission" date="2019-12" db="EMBL/GenBank/DDBJ databases">
        <authorList>
            <person name="Jiao W.-B."/>
            <person name="Schneeberger K."/>
        </authorList>
    </citation>
    <scope>NUCLEOTIDE SEQUENCE [LARGE SCALE GENOMIC DNA]</scope>
    <source>
        <strain evidence="2">cv. C24</strain>
    </source>
</reference>
<dbReference type="Pfam" id="PF13646">
    <property type="entry name" value="HEAT_2"/>
    <property type="match status" value="1"/>
</dbReference>
<dbReference type="PANTHER" id="PTHR12697">
    <property type="entry name" value="PBS LYASE HEAT-LIKE PROTEIN"/>
    <property type="match status" value="1"/>
</dbReference>
<gene>
    <name evidence="1" type="ORF">C24_LOCUS16513</name>
</gene>
<dbReference type="ExpressionAtlas" id="A0A5S9XN23">
    <property type="expression patterns" value="baseline and differential"/>
</dbReference>
<sequence length="221" mass="24479">MFLSQFRSCKPLLESRLPLLRLSLSKCLDQSFKTTASSEYGSKINKVTKPVNEEDGATFYVTRRGAIDSSAPAESKAYPKAANICSIHSMRESLLEETEEDYYRRLALFALRNHGGEDAINVIIESLGVESSMIRIEAAFVLGQLESKTAIASLSKILRDVKEHPMVRVEAAKALGFIADEKSREVLQELSGDLDPIIAKGCDSSLSILEFKNSKKYDPLI</sequence>
<dbReference type="OrthoDB" id="421002at2759"/>
<dbReference type="SMART" id="SM00567">
    <property type="entry name" value="EZ_HEAT"/>
    <property type="match status" value="3"/>
</dbReference>
<dbReference type="InterPro" id="IPR011989">
    <property type="entry name" value="ARM-like"/>
</dbReference>
<dbReference type="PANTHER" id="PTHR12697:SF5">
    <property type="entry name" value="DEOXYHYPUSINE HYDROXYLASE"/>
    <property type="match status" value="1"/>
</dbReference>
<dbReference type="Proteomes" id="UP000434276">
    <property type="component" value="Unassembled WGS sequence"/>
</dbReference>
<protein>
    <recommendedName>
        <fullName evidence="3">ARM repeat superfamily protein</fullName>
    </recommendedName>
</protein>
<name>A0A5S9XN23_ARATH</name>
<evidence type="ECO:0008006" key="3">
    <source>
        <dbReference type="Google" id="ProtNLM"/>
    </source>
</evidence>